<reference evidence="7" key="2">
    <citation type="journal article" date="2022" name="Microb. Genom.">
        <title>A chromosome-scale genome assembly of the tomato pathogen Cladosporium fulvum reveals a compartmentalized genome architecture and the presence of a dispensable chromosome.</title>
        <authorList>
            <person name="Zaccaron A.Z."/>
            <person name="Chen L.H."/>
            <person name="Samaras A."/>
            <person name="Stergiopoulos I."/>
        </authorList>
    </citation>
    <scope>NUCLEOTIDE SEQUENCE</scope>
    <source>
        <strain evidence="7">Race5_Kim</strain>
    </source>
</reference>
<dbReference type="Pfam" id="PF13639">
    <property type="entry name" value="zf-RING_2"/>
    <property type="match status" value="1"/>
</dbReference>
<evidence type="ECO:0000256" key="1">
    <source>
        <dbReference type="ARBA" id="ARBA00022723"/>
    </source>
</evidence>
<dbReference type="KEGG" id="ffu:CLAFUR5_12491"/>
<evidence type="ECO:0000259" key="6">
    <source>
        <dbReference type="PROSITE" id="PS50089"/>
    </source>
</evidence>
<feature type="compositionally biased region" description="Acidic residues" evidence="5">
    <location>
        <begin position="167"/>
        <end position="203"/>
    </location>
</feature>
<organism evidence="7 8">
    <name type="scientific">Passalora fulva</name>
    <name type="common">Tomato leaf mold</name>
    <name type="synonym">Cladosporium fulvum</name>
    <dbReference type="NCBI Taxonomy" id="5499"/>
    <lineage>
        <taxon>Eukaryota</taxon>
        <taxon>Fungi</taxon>
        <taxon>Dikarya</taxon>
        <taxon>Ascomycota</taxon>
        <taxon>Pezizomycotina</taxon>
        <taxon>Dothideomycetes</taxon>
        <taxon>Dothideomycetidae</taxon>
        <taxon>Mycosphaerellales</taxon>
        <taxon>Mycosphaerellaceae</taxon>
        <taxon>Fulvia</taxon>
    </lineage>
</organism>
<dbReference type="EMBL" id="CP090172">
    <property type="protein sequence ID" value="UJO23253.1"/>
    <property type="molecule type" value="Genomic_DNA"/>
</dbReference>
<dbReference type="InterPro" id="IPR001841">
    <property type="entry name" value="Znf_RING"/>
</dbReference>
<name>A0A9Q8PIV1_PASFU</name>
<dbReference type="OrthoDB" id="3646241at2759"/>
<feature type="compositionally biased region" description="Basic and acidic residues" evidence="5">
    <location>
        <begin position="416"/>
        <end position="425"/>
    </location>
</feature>
<evidence type="ECO:0000313" key="7">
    <source>
        <dbReference type="EMBL" id="UJO23253.1"/>
    </source>
</evidence>
<dbReference type="InterPro" id="IPR017907">
    <property type="entry name" value="Znf_RING_CS"/>
</dbReference>
<feature type="compositionally biased region" description="Polar residues" evidence="5">
    <location>
        <begin position="436"/>
        <end position="452"/>
    </location>
</feature>
<dbReference type="Gene3D" id="3.30.40.10">
    <property type="entry name" value="Zinc/RING finger domain, C3HC4 (zinc finger)"/>
    <property type="match status" value="1"/>
</dbReference>
<dbReference type="RefSeq" id="XP_047767619.1">
    <property type="nucleotide sequence ID" value="XM_047911639.1"/>
</dbReference>
<evidence type="ECO:0000256" key="2">
    <source>
        <dbReference type="ARBA" id="ARBA00022771"/>
    </source>
</evidence>
<keyword evidence="8" id="KW-1185">Reference proteome</keyword>
<keyword evidence="1" id="KW-0479">Metal-binding</keyword>
<dbReference type="AlphaFoldDB" id="A0A9Q8PIV1"/>
<dbReference type="GO" id="GO:0006511">
    <property type="term" value="P:ubiquitin-dependent protein catabolic process"/>
    <property type="evidence" value="ECO:0007669"/>
    <property type="project" value="TreeGrafter"/>
</dbReference>
<dbReference type="PROSITE" id="PS00518">
    <property type="entry name" value="ZF_RING_1"/>
    <property type="match status" value="1"/>
</dbReference>
<keyword evidence="2 4" id="KW-0863">Zinc-finger</keyword>
<proteinExistence type="predicted"/>
<dbReference type="GO" id="GO:0008270">
    <property type="term" value="F:zinc ion binding"/>
    <property type="evidence" value="ECO:0007669"/>
    <property type="project" value="UniProtKB-KW"/>
</dbReference>
<feature type="compositionally biased region" description="Acidic residues" evidence="5">
    <location>
        <begin position="232"/>
        <end position="250"/>
    </location>
</feature>
<dbReference type="PROSITE" id="PS50089">
    <property type="entry name" value="ZF_RING_2"/>
    <property type="match status" value="1"/>
</dbReference>
<dbReference type="PANTHER" id="PTHR13417:SF2">
    <property type="entry name" value="E3 UBIQUITIN-PROTEIN LIGASE RNF146"/>
    <property type="match status" value="1"/>
</dbReference>
<sequence>MSLPQRRDFIHNLEEVQSEEECPICYEIAVVPIKTACNHIFCRRCAKKCFASKNTCPYCRTKVSADLNPDPAFLNLHVLGSDEEEDDFHAVDLRDQEGPVSLNGVIHPPPYWILCRKPEHRSSPELNGPRRIVIHSSRISIYRYDPEAGGTAPLTGVTENLARLEVDDPQETEQSETESEDQNQGEDEDDVEGEDDDSEDTHDEEDRNADTRAATTGNLARLEVANTQGREGDDEDEDEDAEDAQNDEDSVSAQRGYVDNEYGHLTCERHNFHLDDEIDEEIAKSTIVYLWGCQPRDHAPDLDGRVLLDYDSLFPRAIGVLLMIIPNRFTSRKVEMPKWAEICLPEWKTMAQYLEYKLKELEEEKPEWQALEFKAELYKGWQEEMTEDDSDDEEGDDEEDEDEGTEDGATDEAVAEVDRDVKEDSSEAADVAPTDAPTSIEENPSSGKNNGETSDDQHADNMNNHSDNERDDDASSTSSSSTKRGPRVPVYSARVVAYHARGCTFEANVNHLFDFITYLAQNHYDGLPYENWGPDHLGVQEIEIPFPKEAIVLRTSM</sequence>
<dbReference type="GO" id="GO:0061630">
    <property type="term" value="F:ubiquitin protein ligase activity"/>
    <property type="evidence" value="ECO:0007669"/>
    <property type="project" value="InterPro"/>
</dbReference>
<feature type="domain" description="RING-type" evidence="6">
    <location>
        <begin position="22"/>
        <end position="60"/>
    </location>
</feature>
<dbReference type="GO" id="GO:0072572">
    <property type="term" value="F:poly-ADP-D-ribose binding"/>
    <property type="evidence" value="ECO:0007669"/>
    <property type="project" value="InterPro"/>
</dbReference>
<dbReference type="SUPFAM" id="SSF57850">
    <property type="entry name" value="RING/U-box"/>
    <property type="match status" value="1"/>
</dbReference>
<feature type="region of interest" description="Disordered" evidence="5">
    <location>
        <begin position="165"/>
        <end position="257"/>
    </location>
</feature>
<protein>
    <recommendedName>
        <fullName evidence="6">RING-type domain-containing protein</fullName>
    </recommendedName>
</protein>
<feature type="region of interest" description="Disordered" evidence="5">
    <location>
        <begin position="384"/>
        <end position="487"/>
    </location>
</feature>
<feature type="compositionally biased region" description="Acidic residues" evidence="5">
    <location>
        <begin position="384"/>
        <end position="415"/>
    </location>
</feature>
<dbReference type="Proteomes" id="UP000756132">
    <property type="component" value="Chromosome 10"/>
</dbReference>
<dbReference type="PANTHER" id="PTHR13417">
    <property type="entry name" value="E3 UBIQUITIN-PROTEIN LIGASE RNF146"/>
    <property type="match status" value="1"/>
</dbReference>
<evidence type="ECO:0000256" key="5">
    <source>
        <dbReference type="SAM" id="MobiDB-lite"/>
    </source>
</evidence>
<dbReference type="GO" id="GO:0005737">
    <property type="term" value="C:cytoplasm"/>
    <property type="evidence" value="ECO:0007669"/>
    <property type="project" value="TreeGrafter"/>
</dbReference>
<evidence type="ECO:0000313" key="8">
    <source>
        <dbReference type="Proteomes" id="UP000756132"/>
    </source>
</evidence>
<dbReference type="SMART" id="SM00184">
    <property type="entry name" value="RING"/>
    <property type="match status" value="1"/>
</dbReference>
<gene>
    <name evidence="7" type="ORF">CLAFUR5_12491</name>
</gene>
<accession>A0A9Q8PIV1</accession>
<dbReference type="GeneID" id="71992369"/>
<evidence type="ECO:0000256" key="3">
    <source>
        <dbReference type="ARBA" id="ARBA00022833"/>
    </source>
</evidence>
<dbReference type="InterPro" id="IPR013083">
    <property type="entry name" value="Znf_RING/FYVE/PHD"/>
</dbReference>
<dbReference type="GO" id="GO:0016055">
    <property type="term" value="P:Wnt signaling pathway"/>
    <property type="evidence" value="ECO:0007669"/>
    <property type="project" value="InterPro"/>
</dbReference>
<keyword evidence="3" id="KW-0862">Zinc</keyword>
<evidence type="ECO:0000256" key="4">
    <source>
        <dbReference type="PROSITE-ProRule" id="PRU00175"/>
    </source>
</evidence>
<dbReference type="InterPro" id="IPR033509">
    <property type="entry name" value="RNF146"/>
</dbReference>
<reference evidence="7" key="1">
    <citation type="submission" date="2021-12" db="EMBL/GenBank/DDBJ databases">
        <authorList>
            <person name="Zaccaron A."/>
            <person name="Stergiopoulos I."/>
        </authorList>
    </citation>
    <scope>NUCLEOTIDE SEQUENCE</scope>
    <source>
        <strain evidence="7">Race5_Kim</strain>
    </source>
</reference>
<dbReference type="GO" id="GO:0005634">
    <property type="term" value="C:nucleus"/>
    <property type="evidence" value="ECO:0007669"/>
    <property type="project" value="TreeGrafter"/>
</dbReference>